<keyword evidence="3" id="KW-1185">Reference proteome</keyword>
<gene>
    <name evidence="2" type="ORF">CBR_g16092</name>
</gene>
<evidence type="ECO:0000313" key="2">
    <source>
        <dbReference type="EMBL" id="GBG73378.1"/>
    </source>
</evidence>
<comment type="caution">
    <text evidence="2">The sequence shown here is derived from an EMBL/GenBank/DDBJ whole genome shotgun (WGS) entry which is preliminary data.</text>
</comment>
<feature type="compositionally biased region" description="Gly residues" evidence="1">
    <location>
        <begin position="342"/>
        <end position="385"/>
    </location>
</feature>
<reference evidence="2 3" key="1">
    <citation type="journal article" date="2018" name="Cell">
        <title>The Chara Genome: Secondary Complexity and Implications for Plant Terrestrialization.</title>
        <authorList>
            <person name="Nishiyama T."/>
            <person name="Sakayama H."/>
            <person name="Vries J.D."/>
            <person name="Buschmann H."/>
            <person name="Saint-Marcoux D."/>
            <person name="Ullrich K.K."/>
            <person name="Haas F.B."/>
            <person name="Vanderstraeten L."/>
            <person name="Becker D."/>
            <person name="Lang D."/>
            <person name="Vosolsobe S."/>
            <person name="Rombauts S."/>
            <person name="Wilhelmsson P.K.I."/>
            <person name="Janitza P."/>
            <person name="Kern R."/>
            <person name="Heyl A."/>
            <person name="Rumpler F."/>
            <person name="Villalobos L.I.A.C."/>
            <person name="Clay J.M."/>
            <person name="Skokan R."/>
            <person name="Toyoda A."/>
            <person name="Suzuki Y."/>
            <person name="Kagoshima H."/>
            <person name="Schijlen E."/>
            <person name="Tajeshwar N."/>
            <person name="Catarino B."/>
            <person name="Hetherington A.J."/>
            <person name="Saltykova A."/>
            <person name="Bonnot C."/>
            <person name="Breuninger H."/>
            <person name="Symeonidi A."/>
            <person name="Radhakrishnan G.V."/>
            <person name="Van Nieuwerburgh F."/>
            <person name="Deforce D."/>
            <person name="Chang C."/>
            <person name="Karol K.G."/>
            <person name="Hedrich R."/>
            <person name="Ulvskov P."/>
            <person name="Glockner G."/>
            <person name="Delwiche C.F."/>
            <person name="Petrasek J."/>
            <person name="Van de Peer Y."/>
            <person name="Friml J."/>
            <person name="Beilby M."/>
            <person name="Dolan L."/>
            <person name="Kohara Y."/>
            <person name="Sugano S."/>
            <person name="Fujiyama A."/>
            <person name="Delaux P.-M."/>
            <person name="Quint M."/>
            <person name="TheiBen G."/>
            <person name="Hagemann M."/>
            <person name="Harholt J."/>
            <person name="Dunand C."/>
            <person name="Zachgo S."/>
            <person name="Langdale J."/>
            <person name="Maumus F."/>
            <person name="Straeten D.V.D."/>
            <person name="Gould S.B."/>
            <person name="Rensing S.A."/>
        </authorList>
    </citation>
    <scope>NUCLEOTIDE SEQUENCE [LARGE SCALE GENOMIC DNA]</scope>
    <source>
        <strain evidence="2 3">S276</strain>
    </source>
</reference>
<feature type="region of interest" description="Disordered" evidence="1">
    <location>
        <begin position="56"/>
        <end position="102"/>
    </location>
</feature>
<dbReference type="Gramene" id="GBG73378">
    <property type="protein sequence ID" value="GBG73378"/>
    <property type="gene ID" value="CBR_g16092"/>
</dbReference>
<organism evidence="2 3">
    <name type="scientific">Chara braunii</name>
    <name type="common">Braun's stonewort</name>
    <dbReference type="NCBI Taxonomy" id="69332"/>
    <lineage>
        <taxon>Eukaryota</taxon>
        <taxon>Viridiplantae</taxon>
        <taxon>Streptophyta</taxon>
        <taxon>Charophyceae</taxon>
        <taxon>Charales</taxon>
        <taxon>Characeae</taxon>
        <taxon>Chara</taxon>
    </lineage>
</organism>
<evidence type="ECO:0000313" key="3">
    <source>
        <dbReference type="Proteomes" id="UP000265515"/>
    </source>
</evidence>
<proteinExistence type="predicted"/>
<feature type="compositionally biased region" description="Basic and acidic residues" evidence="1">
    <location>
        <begin position="56"/>
        <end position="71"/>
    </location>
</feature>
<sequence length="496" mass="55896">MVDTRTGTSTSPYTAEQDAKAAAILKERREKEAKKKALIEDEAAKLKKIEEEMAKEKERLKREEEEKLKAIEEEEEVEEQPLERQRAGGRGESSGTKEDQMEKKITEWVAGLSLGEEEEALMYVPREEQEAAMKEWDAKEDPLKAIEDEKRMEWKFRLTRERKRKMEAASQAAKELAEVKKQESRWRRGCVKASDRLQTIHSQQSKSARALKGVMDELVAVPDHGVTETQLVNLFYRAMPEQLRGHFFEKSQQPTMTYDALSTEVVAFEARSMSISTFWHKDLDKGKKWKGRTISGQVKTKYRLILMLDEGGVNEVRYEQIEWGLEEEDSGVSQGRTYVAVAGGGRPQGGGRGQGQGGRALGGCSQGDQGVGGRGGNRQAGGRGQGYPQNRPGNRSPNRVDNSLAHCFLSAPTFARLVKKEQLEEQVFVAYVRPITEPKEEKPIDPAIAKLLEEYVDLAKPPTGVVPRPIQHRIEIELGSRTPKGAVYRMSPRELE</sequence>
<accession>A0A388KTR0</accession>
<feature type="region of interest" description="Disordered" evidence="1">
    <location>
        <begin position="341"/>
        <end position="401"/>
    </location>
</feature>
<protein>
    <submittedName>
        <fullName evidence="2">Uncharacterized protein</fullName>
    </submittedName>
</protein>
<evidence type="ECO:0000256" key="1">
    <source>
        <dbReference type="SAM" id="MobiDB-lite"/>
    </source>
</evidence>
<name>A0A388KTR0_CHABU</name>
<feature type="compositionally biased region" description="Polar residues" evidence="1">
    <location>
        <begin position="387"/>
        <end position="401"/>
    </location>
</feature>
<dbReference type="AlphaFoldDB" id="A0A388KTR0"/>
<dbReference type="EMBL" id="BFEA01000182">
    <property type="protein sequence ID" value="GBG73378.1"/>
    <property type="molecule type" value="Genomic_DNA"/>
</dbReference>
<dbReference type="Proteomes" id="UP000265515">
    <property type="component" value="Unassembled WGS sequence"/>
</dbReference>